<dbReference type="EMBL" id="CAFBNF010000306">
    <property type="protein sequence ID" value="CAB4961718.1"/>
    <property type="molecule type" value="Genomic_DNA"/>
</dbReference>
<name>A0A6J7KZ15_9ZZZZ</name>
<organism evidence="2">
    <name type="scientific">freshwater metagenome</name>
    <dbReference type="NCBI Taxonomy" id="449393"/>
    <lineage>
        <taxon>unclassified sequences</taxon>
        <taxon>metagenomes</taxon>
        <taxon>ecological metagenomes</taxon>
    </lineage>
</organism>
<evidence type="ECO:0000313" key="2">
    <source>
        <dbReference type="EMBL" id="CAB4961718.1"/>
    </source>
</evidence>
<sequence>MAEQSTPLRAPFIDVTCDDALAADDATALLRRLERRSVSAAELREAAIARARVANERLNAVAWWVDDLSRLDVVAPDDAPLAGLPTLIKDNEDLAGYVTTEGSWAMPSRPAVASSPWVAQFLGLGVSPIAKTTLPEFGLTASTESTRFGATRNPWHLGRSAGGSSGGSAALVAAGVVPMAHANDGGGSIRIPASCNGLVGLKPSRGRTVDLAELDRLPVNLTVQGVVTRSVRDTALYFALAEQVYRNPALPPIGMVEGPASGRLRVGVVREGLRGLPVSPETLDAVNEAALLLEGLGHHVETTKSPVADQFGPDFLRYWAFLSFTLKNAGRRIYGPGFDRSRTERLTDGLSAMFLREAERLPGSLRRLRRLAAEREPSFEHLDVVISPVLGHAPPPIGYLGEEVDFTTHLTRLLRYTSFTPVQNVSGSPAISLPLGRSAEGLPIGIQFAGAWGQERTLLELAYEVEQAAPWPTRTSSD</sequence>
<evidence type="ECO:0000259" key="1">
    <source>
        <dbReference type="Pfam" id="PF01425"/>
    </source>
</evidence>
<dbReference type="PANTHER" id="PTHR11895:SF7">
    <property type="entry name" value="GLUTAMYL-TRNA(GLN) AMIDOTRANSFERASE SUBUNIT A, MITOCHONDRIAL"/>
    <property type="match status" value="1"/>
</dbReference>
<dbReference type="GO" id="GO:0003824">
    <property type="term" value="F:catalytic activity"/>
    <property type="evidence" value="ECO:0007669"/>
    <property type="project" value="InterPro"/>
</dbReference>
<reference evidence="2" key="1">
    <citation type="submission" date="2020-05" db="EMBL/GenBank/DDBJ databases">
        <authorList>
            <person name="Chiriac C."/>
            <person name="Salcher M."/>
            <person name="Ghai R."/>
            <person name="Kavagutti S V."/>
        </authorList>
    </citation>
    <scope>NUCLEOTIDE SEQUENCE</scope>
</reference>
<dbReference type="InterPro" id="IPR023631">
    <property type="entry name" value="Amidase_dom"/>
</dbReference>
<dbReference type="PANTHER" id="PTHR11895">
    <property type="entry name" value="TRANSAMIDASE"/>
    <property type="match status" value="1"/>
</dbReference>
<dbReference type="Pfam" id="PF01425">
    <property type="entry name" value="Amidase"/>
    <property type="match status" value="1"/>
</dbReference>
<dbReference type="NCBIfam" id="NF005899">
    <property type="entry name" value="PRK07869.1"/>
    <property type="match status" value="1"/>
</dbReference>
<proteinExistence type="predicted"/>
<dbReference type="InterPro" id="IPR000120">
    <property type="entry name" value="Amidase"/>
</dbReference>
<feature type="domain" description="Amidase" evidence="1">
    <location>
        <begin position="44"/>
        <end position="459"/>
    </location>
</feature>
<protein>
    <submittedName>
        <fullName evidence="2">Unannotated protein</fullName>
    </submittedName>
</protein>
<dbReference type="InterPro" id="IPR020556">
    <property type="entry name" value="Amidase_CS"/>
</dbReference>
<dbReference type="InterPro" id="IPR036928">
    <property type="entry name" value="AS_sf"/>
</dbReference>
<dbReference type="AlphaFoldDB" id="A0A6J7KZ15"/>
<dbReference type="Gene3D" id="3.90.1300.10">
    <property type="entry name" value="Amidase signature (AS) domain"/>
    <property type="match status" value="1"/>
</dbReference>
<accession>A0A6J7KZ15</accession>
<dbReference type="PROSITE" id="PS00571">
    <property type="entry name" value="AMIDASES"/>
    <property type="match status" value="1"/>
</dbReference>
<dbReference type="SUPFAM" id="SSF75304">
    <property type="entry name" value="Amidase signature (AS) enzymes"/>
    <property type="match status" value="1"/>
</dbReference>
<gene>
    <name evidence="2" type="ORF">UFOPK3773_02034</name>
</gene>